<dbReference type="PANTHER" id="PTHR47154:SF2">
    <property type="entry name" value="G-PROTEIN COUPLED RECEPTOR MTH-RELATED"/>
    <property type="match status" value="1"/>
</dbReference>
<keyword evidence="7" id="KW-0807">Transducer</keyword>
<dbReference type="GO" id="GO:0012505">
    <property type="term" value="C:endomembrane system"/>
    <property type="evidence" value="ECO:0007669"/>
    <property type="project" value="UniProtKB-SubCell"/>
</dbReference>
<protein>
    <recommendedName>
        <fullName evidence="9">Methuselah N-terminal domain-containing protein</fullName>
    </recommendedName>
</protein>
<accession>A0A4C1S9G1</accession>
<evidence type="ECO:0000256" key="7">
    <source>
        <dbReference type="ARBA" id="ARBA00023224"/>
    </source>
</evidence>
<dbReference type="OrthoDB" id="6134459at2759"/>
<gene>
    <name evidence="10" type="ORF">EVAR_21816_1</name>
</gene>
<keyword evidence="8" id="KW-0472">Membrane</keyword>
<dbReference type="EMBL" id="BGZK01003224">
    <property type="protein sequence ID" value="GBO98882.1"/>
    <property type="molecule type" value="Genomic_DNA"/>
</dbReference>
<feature type="transmembrane region" description="Helical" evidence="8">
    <location>
        <begin position="280"/>
        <end position="301"/>
    </location>
</feature>
<evidence type="ECO:0000259" key="9">
    <source>
        <dbReference type="Pfam" id="PF06652"/>
    </source>
</evidence>
<comment type="similarity">
    <text evidence="2">Belongs to the G-protein coupled receptor 2 family. Mth subfamily.</text>
</comment>
<reference evidence="10 11" key="1">
    <citation type="journal article" date="2019" name="Commun. Biol.">
        <title>The bagworm genome reveals a unique fibroin gene that provides high tensile strength.</title>
        <authorList>
            <person name="Kono N."/>
            <person name="Nakamura H."/>
            <person name="Ohtoshi R."/>
            <person name="Tomita M."/>
            <person name="Numata K."/>
            <person name="Arakawa K."/>
        </authorList>
    </citation>
    <scope>NUCLEOTIDE SEQUENCE [LARGE SCALE GENOMIC DNA]</scope>
</reference>
<dbReference type="Proteomes" id="UP000299102">
    <property type="component" value="Unassembled WGS sequence"/>
</dbReference>
<dbReference type="GO" id="GO:0008528">
    <property type="term" value="F:G protein-coupled peptide receptor activity"/>
    <property type="evidence" value="ECO:0007669"/>
    <property type="project" value="TreeGrafter"/>
</dbReference>
<dbReference type="GO" id="GO:0005886">
    <property type="term" value="C:plasma membrane"/>
    <property type="evidence" value="ECO:0007669"/>
    <property type="project" value="TreeGrafter"/>
</dbReference>
<evidence type="ECO:0000256" key="1">
    <source>
        <dbReference type="ARBA" id="ARBA00004127"/>
    </source>
</evidence>
<evidence type="ECO:0000256" key="6">
    <source>
        <dbReference type="ARBA" id="ARBA00023170"/>
    </source>
</evidence>
<evidence type="ECO:0000256" key="8">
    <source>
        <dbReference type="SAM" id="Phobius"/>
    </source>
</evidence>
<keyword evidence="4 8" id="KW-1133">Transmembrane helix</keyword>
<keyword evidence="3 8" id="KW-0812">Transmembrane</keyword>
<dbReference type="InterPro" id="IPR036272">
    <property type="entry name" value="Methuselah_N_sf"/>
</dbReference>
<dbReference type="InterPro" id="IPR051384">
    <property type="entry name" value="Mth_GPCR"/>
</dbReference>
<evidence type="ECO:0000313" key="11">
    <source>
        <dbReference type="Proteomes" id="UP000299102"/>
    </source>
</evidence>
<evidence type="ECO:0000256" key="5">
    <source>
        <dbReference type="ARBA" id="ARBA00023040"/>
    </source>
</evidence>
<organism evidence="10 11">
    <name type="scientific">Eumeta variegata</name>
    <name type="common">Bagworm moth</name>
    <name type="synonym">Eumeta japonica</name>
    <dbReference type="NCBI Taxonomy" id="151549"/>
    <lineage>
        <taxon>Eukaryota</taxon>
        <taxon>Metazoa</taxon>
        <taxon>Ecdysozoa</taxon>
        <taxon>Arthropoda</taxon>
        <taxon>Hexapoda</taxon>
        <taxon>Insecta</taxon>
        <taxon>Pterygota</taxon>
        <taxon>Neoptera</taxon>
        <taxon>Endopterygota</taxon>
        <taxon>Lepidoptera</taxon>
        <taxon>Glossata</taxon>
        <taxon>Ditrysia</taxon>
        <taxon>Tineoidea</taxon>
        <taxon>Psychidae</taxon>
        <taxon>Oiketicinae</taxon>
        <taxon>Eumeta</taxon>
    </lineage>
</organism>
<dbReference type="PANTHER" id="PTHR47154">
    <property type="entry name" value="G-PROTEIN COUPLED RECEPTOR MTH-RELATED"/>
    <property type="match status" value="1"/>
</dbReference>
<evidence type="ECO:0000313" key="10">
    <source>
        <dbReference type="EMBL" id="GBO98882.1"/>
    </source>
</evidence>
<comment type="subcellular location">
    <subcellularLocation>
        <location evidence="1">Endomembrane system</location>
        <topology evidence="1">Multi-pass membrane protein</topology>
    </subcellularLocation>
</comment>
<evidence type="ECO:0000256" key="3">
    <source>
        <dbReference type="ARBA" id="ARBA00022692"/>
    </source>
</evidence>
<comment type="caution">
    <text evidence="10">The sequence shown here is derived from an EMBL/GenBank/DDBJ whole genome shotgun (WGS) entry which is preliminary data.</text>
</comment>
<dbReference type="InterPro" id="IPR010596">
    <property type="entry name" value="Methuselah_N_dom"/>
</dbReference>
<evidence type="ECO:0000256" key="4">
    <source>
        <dbReference type="ARBA" id="ARBA00022989"/>
    </source>
</evidence>
<keyword evidence="6" id="KW-0675">Receptor</keyword>
<dbReference type="AlphaFoldDB" id="A0A4C1S9G1"/>
<feature type="domain" description="Methuselah N-terminal" evidence="9">
    <location>
        <begin position="34"/>
        <end position="119"/>
    </location>
</feature>
<sequence length="422" mass="48068">MYDTSVDISDGLWFDNGTIAHDDLLYYPDKYIVYNNTVRGCICKIEHCYRKCCARNQIYDEASRSCIDVIKVNLTDDEKELMRHIFREFDLLEELHGLTQVNGQQGLNKCDNTSCVFRTDSYKAHHISEVDTTVCEKNIAAVFVITAGLYRKKEPIQGTTKIIEPKRSYIVEEHEAAHIIRWEDGDLIVNSVEGYDSKIDVDSYCIDVMIYFNERTQSRTASPWTHLNRLPELNAGSFPTFSCDADEFHISNVEQTTMRVFVGKPLTFIKEERRKTFLNYSLYGFGVPAALTVLLALLEFAPIEDSKYLPRLRKRECLISVVRVGKVWGCVNVKNVRECGGVVMCASMGVEVLLCKRNHGSFWSKRASHSTLLTIVGVPVDHSPLSLHQPNLPCTRYSMPFQDSRNTLVTLSGLRVSMGSWL</sequence>
<dbReference type="Pfam" id="PF06652">
    <property type="entry name" value="Methuselah_N"/>
    <property type="match status" value="1"/>
</dbReference>
<dbReference type="SUPFAM" id="SSF63877">
    <property type="entry name" value="Methuselah ectodomain"/>
    <property type="match status" value="1"/>
</dbReference>
<evidence type="ECO:0000256" key="2">
    <source>
        <dbReference type="ARBA" id="ARBA00008979"/>
    </source>
</evidence>
<keyword evidence="5" id="KW-0297">G-protein coupled receptor</keyword>
<name>A0A4C1S9G1_EUMVA</name>
<keyword evidence="11" id="KW-1185">Reference proteome</keyword>
<proteinExistence type="inferred from homology"/>